<proteinExistence type="predicted"/>
<feature type="compositionally biased region" description="Low complexity" evidence="1">
    <location>
        <begin position="456"/>
        <end position="478"/>
    </location>
</feature>
<dbReference type="Proteomes" id="UP000815325">
    <property type="component" value="Unassembled WGS sequence"/>
</dbReference>
<feature type="compositionally biased region" description="Basic residues" evidence="1">
    <location>
        <begin position="711"/>
        <end position="720"/>
    </location>
</feature>
<gene>
    <name evidence="2" type="ORF">DUNSADRAFT_17205</name>
</gene>
<organism evidence="2 3">
    <name type="scientific">Dunaliella salina</name>
    <name type="common">Green alga</name>
    <name type="synonym">Protococcus salinus</name>
    <dbReference type="NCBI Taxonomy" id="3046"/>
    <lineage>
        <taxon>Eukaryota</taxon>
        <taxon>Viridiplantae</taxon>
        <taxon>Chlorophyta</taxon>
        <taxon>core chlorophytes</taxon>
        <taxon>Chlorophyceae</taxon>
        <taxon>CS clade</taxon>
        <taxon>Chlamydomonadales</taxon>
        <taxon>Dunaliellaceae</taxon>
        <taxon>Dunaliella</taxon>
    </lineage>
</organism>
<feature type="compositionally biased region" description="Basic and acidic residues" evidence="1">
    <location>
        <begin position="840"/>
        <end position="872"/>
    </location>
</feature>
<evidence type="ECO:0000313" key="3">
    <source>
        <dbReference type="Proteomes" id="UP000815325"/>
    </source>
</evidence>
<feature type="compositionally biased region" description="Low complexity" evidence="1">
    <location>
        <begin position="97"/>
        <end position="110"/>
    </location>
</feature>
<feature type="region of interest" description="Disordered" evidence="1">
    <location>
        <begin position="996"/>
        <end position="1074"/>
    </location>
</feature>
<feature type="compositionally biased region" description="Low complexity" evidence="1">
    <location>
        <begin position="1048"/>
        <end position="1057"/>
    </location>
</feature>
<feature type="region of interest" description="Disordered" evidence="1">
    <location>
        <begin position="1"/>
        <end position="62"/>
    </location>
</feature>
<feature type="region of interest" description="Disordered" evidence="1">
    <location>
        <begin position="374"/>
        <end position="418"/>
    </location>
</feature>
<evidence type="ECO:0000256" key="1">
    <source>
        <dbReference type="SAM" id="MobiDB-lite"/>
    </source>
</evidence>
<reference evidence="2" key="1">
    <citation type="submission" date="2017-08" db="EMBL/GenBank/DDBJ databases">
        <authorList>
            <person name="Polle J.E."/>
            <person name="Barry K."/>
            <person name="Cushman J."/>
            <person name="Schmutz J."/>
            <person name="Tran D."/>
            <person name="Hathwaick L.T."/>
            <person name="Yim W.C."/>
            <person name="Jenkins J."/>
            <person name="Mckie-Krisberg Z.M."/>
            <person name="Prochnik S."/>
            <person name="Lindquist E."/>
            <person name="Dockter R.B."/>
            <person name="Adam C."/>
            <person name="Molina H."/>
            <person name="Bunkerborg J."/>
            <person name="Jin E."/>
            <person name="Buchheim M."/>
            <person name="Magnuson J."/>
        </authorList>
    </citation>
    <scope>NUCLEOTIDE SEQUENCE</scope>
    <source>
        <strain evidence="2">CCAP 19/18</strain>
    </source>
</reference>
<feature type="compositionally biased region" description="Gly residues" evidence="1">
    <location>
        <begin position="84"/>
        <end position="96"/>
    </location>
</feature>
<keyword evidence="3" id="KW-1185">Reference proteome</keyword>
<evidence type="ECO:0000313" key="2">
    <source>
        <dbReference type="EMBL" id="KAF5828693.1"/>
    </source>
</evidence>
<feature type="region of interest" description="Disordered" evidence="1">
    <location>
        <begin position="250"/>
        <end position="269"/>
    </location>
</feature>
<feature type="compositionally biased region" description="Low complexity" evidence="1">
    <location>
        <begin position="724"/>
        <end position="740"/>
    </location>
</feature>
<feature type="region of interest" description="Disordered" evidence="1">
    <location>
        <begin position="671"/>
        <end position="772"/>
    </location>
</feature>
<accession>A0ABQ7G259</accession>
<protein>
    <submittedName>
        <fullName evidence="2">Uncharacterized protein</fullName>
    </submittedName>
</protein>
<feature type="region of interest" description="Disordered" evidence="1">
    <location>
        <begin position="505"/>
        <end position="557"/>
    </location>
</feature>
<feature type="compositionally biased region" description="Basic residues" evidence="1">
    <location>
        <begin position="997"/>
        <end position="1014"/>
    </location>
</feature>
<dbReference type="EMBL" id="MU070259">
    <property type="protein sequence ID" value="KAF5828693.1"/>
    <property type="molecule type" value="Genomic_DNA"/>
</dbReference>
<feature type="region of interest" description="Disordered" evidence="1">
    <location>
        <begin position="144"/>
        <end position="188"/>
    </location>
</feature>
<feature type="compositionally biased region" description="Low complexity" evidence="1">
    <location>
        <begin position="321"/>
        <end position="335"/>
    </location>
</feature>
<feature type="compositionally biased region" description="Low complexity" evidence="1">
    <location>
        <begin position="46"/>
        <end position="62"/>
    </location>
</feature>
<name>A0ABQ7G259_DUNSA</name>
<feature type="region of interest" description="Disordered" evidence="1">
    <location>
        <begin position="441"/>
        <end position="478"/>
    </location>
</feature>
<feature type="compositionally biased region" description="Pro residues" evidence="1">
    <location>
        <begin position="510"/>
        <end position="522"/>
    </location>
</feature>
<feature type="region of interest" description="Disordered" evidence="1">
    <location>
        <begin position="76"/>
        <end position="110"/>
    </location>
</feature>
<feature type="region of interest" description="Disordered" evidence="1">
    <location>
        <begin position="281"/>
        <end position="340"/>
    </location>
</feature>
<comment type="caution">
    <text evidence="2">The sequence shown here is derived from an EMBL/GenBank/DDBJ whole genome shotgun (WGS) entry which is preliminary data.</text>
</comment>
<feature type="region of interest" description="Disordered" evidence="1">
    <location>
        <begin position="195"/>
        <end position="214"/>
    </location>
</feature>
<feature type="region of interest" description="Disordered" evidence="1">
    <location>
        <begin position="803"/>
        <end position="824"/>
    </location>
</feature>
<feature type="region of interest" description="Disordered" evidence="1">
    <location>
        <begin position="839"/>
        <end position="876"/>
    </location>
</feature>
<sequence length="1074" mass="109038">MCNAQKWDGVGGVDMDSVGPQQAKHEEAGEEGGPQQGKREAGAGEGLANLGPGLGSSNSSRLEAQLQLLSQLLSPLAGKEGGKGDGGFGPKAGGEGAKLTTAPDAAAAAAAAGLAAGKHASSPQASDAVTLNYNASFEGGVAAATASAPGGDGAHATAESGATAGKRRNAGREQEAQGAVGNRAEPAAVLAHEKERVGDDEGGSNGDAIPRQPPASCLSLHQVLPRATSAATPAMAVEEGTAACVARGRMQQGPRGSAGAGDASGQGAPDVLALVRPVRTGLRQGQRRGRGGPGAAAVDEGWGGPGAGTTTVEAGVGGGETQQQNQQQQQQQRQQGSMPMSPGLAALVRAAAAQLTHPHEQDTGRVLKEELCREDHSPPAAARLQPPLSKPSPPPRRSSSPSHKRPAREFPATTSAPAAEVGAVVPTSGLIPTSLFTSSQPLPAADPAGPKAASISHNTTTSTAAAAAPQTQNPHPSSAAALLAATATTSNAHTTHTINTRLRARTTSATPPPPHAPPPHPPTNANSTHDDLLTNSRATPVPSGHSAPATPPPPKDFHEQRRAAIQYMMSRIAPPHLPRAPARPHVPTPPPHLPGSCAAAVDVNSGSAGGRGGAALLPPNPYALVRQQSGRCGVVAPDDVGAVKGDLAAAAAVAHQQEAPYMNGPQLPIATTSHHKQSGGTTNATPSMVSNPLMPPPLPRPSTRISEAARVKHQHQHPHYQHLSTNTLPATNPANNTNSTAEDKNPNTIHTHGGTSNEGGSSGGSRHAPSSGAAALLARAMGDHAIPPSAPGSIRARGVACHERAKGGPSAPGVEGGTGTAAASFTGAGRSGACTLQRQSVEESHGSAKREACGAHGEAKEEDRGGERREGGETEEAVGLHMPASVAEYTRALLLRSPTCSMQGMHEVPPLSSGLTPTCHGTGLLGTPLSSRMSFVQQALLQQSSPLSSLASPSKVCGPTGLSQSLATPPCSAALPTPLFSPLSPRTHQFALDHPHLSHHHHPQNVQPHHHHHLPTAPFDPTMFFASPLKSSGGSSRDSDTLLPPHHQQQQQQQQQQSASRLSVSVLAGQEHQQ</sequence>